<name>A0A0N5BIF0_STREA</name>
<keyword evidence="1" id="KW-0472">Membrane</keyword>
<keyword evidence="1" id="KW-1133">Transmembrane helix</keyword>
<dbReference type="AlphaFoldDB" id="A0A0N5BIF0"/>
<organism evidence="2 3">
    <name type="scientific">Strongyloides papillosus</name>
    <name type="common">Intestinal threadworm</name>
    <dbReference type="NCBI Taxonomy" id="174720"/>
    <lineage>
        <taxon>Eukaryota</taxon>
        <taxon>Metazoa</taxon>
        <taxon>Ecdysozoa</taxon>
        <taxon>Nematoda</taxon>
        <taxon>Chromadorea</taxon>
        <taxon>Rhabditida</taxon>
        <taxon>Tylenchina</taxon>
        <taxon>Panagrolaimomorpha</taxon>
        <taxon>Strongyloidoidea</taxon>
        <taxon>Strongyloididae</taxon>
        <taxon>Strongyloides</taxon>
    </lineage>
</organism>
<feature type="transmembrane region" description="Helical" evidence="1">
    <location>
        <begin position="159"/>
        <end position="181"/>
    </location>
</feature>
<evidence type="ECO:0000313" key="2">
    <source>
        <dbReference type="Proteomes" id="UP000046392"/>
    </source>
</evidence>
<sequence>MKDDIRLKANFKVHFHPKNGEQGSTIDNEVFISTPFNIPIDDTSTFIICALKKQSKDLTIYFEYEDKKTGKYNRVVENNKFLKNPNSKFKTMIFISETVLESKSQKFKCSVKDEKLQKILAQVTTSYTPDMEKYEFNDAGTKEPIQKNEEKKRSYVKDLLTILIIIMLSIRLFGSIVINFLQRAYFLTFKSNNDEYN</sequence>
<protein>
    <submittedName>
        <fullName evidence="3">Ig-like domain-containing protein</fullName>
    </submittedName>
</protein>
<proteinExistence type="predicted"/>
<keyword evidence="1" id="KW-0812">Transmembrane</keyword>
<dbReference type="Proteomes" id="UP000046392">
    <property type="component" value="Unplaced"/>
</dbReference>
<keyword evidence="2" id="KW-1185">Reference proteome</keyword>
<reference evidence="3" key="1">
    <citation type="submission" date="2017-02" db="UniProtKB">
        <authorList>
            <consortium name="WormBaseParasite"/>
        </authorList>
    </citation>
    <scope>IDENTIFICATION</scope>
</reference>
<dbReference type="WBParaSite" id="SPAL_0000573400.1">
    <property type="protein sequence ID" value="SPAL_0000573400.1"/>
    <property type="gene ID" value="SPAL_0000573400"/>
</dbReference>
<evidence type="ECO:0000313" key="3">
    <source>
        <dbReference type="WBParaSite" id="SPAL_0000573400.1"/>
    </source>
</evidence>
<accession>A0A0N5BIF0</accession>
<evidence type="ECO:0000256" key="1">
    <source>
        <dbReference type="SAM" id="Phobius"/>
    </source>
</evidence>